<evidence type="ECO:0000313" key="2">
    <source>
        <dbReference type="Proteomes" id="UP000242791"/>
    </source>
</evidence>
<protein>
    <submittedName>
        <fullName evidence="1">Uncharacterized protein</fullName>
    </submittedName>
</protein>
<evidence type="ECO:0000313" key="1">
    <source>
        <dbReference type="EMBL" id="OJD11118.1"/>
    </source>
</evidence>
<accession>A0A1J9P4P8</accession>
<comment type="caution">
    <text evidence="1">The sequence shown here is derived from an EMBL/GenBank/DDBJ whole genome shotgun (WGS) entry which is preliminary data.</text>
</comment>
<proteinExistence type="predicted"/>
<dbReference type="VEuPathDB" id="FungiDB:ACJ73_09611"/>
<dbReference type="Proteomes" id="UP000242791">
    <property type="component" value="Unassembled WGS sequence"/>
</dbReference>
<dbReference type="EMBL" id="LGTZ01002807">
    <property type="protein sequence ID" value="OJD11118.1"/>
    <property type="molecule type" value="Genomic_DNA"/>
</dbReference>
<reference evidence="1 2" key="1">
    <citation type="submission" date="2015-08" db="EMBL/GenBank/DDBJ databases">
        <title>Emmonsia species relationships and genome sequence.</title>
        <authorList>
            <person name="Cuomo C.A."/>
            <person name="Schwartz I.S."/>
            <person name="Kenyon C."/>
            <person name="De Hoog G.S."/>
            <person name="Govender N.P."/>
            <person name="Botha A."/>
            <person name="Moreno L."/>
            <person name="De Vries M."/>
            <person name="Munoz J.F."/>
            <person name="Stielow J.B."/>
        </authorList>
    </citation>
    <scope>NUCLEOTIDE SEQUENCE [LARGE SCALE GENOMIC DNA]</scope>
    <source>
        <strain evidence="1 2">EI222</strain>
    </source>
</reference>
<sequence length="112" mass="12559">MHQQTDQKRTSWGCGIRASMHWCPWTVELGPESPSQNCSNLPYDHPVLEAFSAQLPIRPTPISPQIVIQLAAAQSILAVTWLDFRENSLRNTPYTVMGSKFADSFKVTSDKV</sequence>
<keyword evidence="2" id="KW-1185">Reference proteome</keyword>
<gene>
    <name evidence="1" type="ORF">ACJ73_09611</name>
</gene>
<organism evidence="1 2">
    <name type="scientific">Blastomyces percursus</name>
    <dbReference type="NCBI Taxonomy" id="1658174"/>
    <lineage>
        <taxon>Eukaryota</taxon>
        <taxon>Fungi</taxon>
        <taxon>Dikarya</taxon>
        <taxon>Ascomycota</taxon>
        <taxon>Pezizomycotina</taxon>
        <taxon>Eurotiomycetes</taxon>
        <taxon>Eurotiomycetidae</taxon>
        <taxon>Onygenales</taxon>
        <taxon>Ajellomycetaceae</taxon>
        <taxon>Blastomyces</taxon>
    </lineage>
</organism>
<dbReference type="AlphaFoldDB" id="A0A1J9P4P8"/>
<name>A0A1J9P4P8_9EURO</name>